<accession>A0ABN6FE03</accession>
<reference evidence="1 2" key="1">
    <citation type="journal article" date="2021" name="J. Biosci. Bioeng.">
        <title>Identification and characterization of a chc gene cluster responsible for the aromatization pathway of cyclohexanecarboxylate degradation in Sinomonas cyclohexanicum ATCC 51369.</title>
        <authorList>
            <person name="Yamamoto T."/>
            <person name="Hasegawa Y."/>
            <person name="Lau P.C.K."/>
            <person name="Iwaki H."/>
        </authorList>
    </citation>
    <scope>NUCLEOTIDE SEQUENCE [LARGE SCALE GENOMIC DNA]</scope>
    <source>
        <strain evidence="1 2">ATCC 51369</strain>
    </source>
</reference>
<proteinExistence type="predicted"/>
<sequence>MSANNDSLFPGVLHRGIVHKLEPGVEAAGGELTFSPDYTVTSTDDDGGRVLTGVEVILVFWGSFWSTTPPPSPSRAQYEQAMEGIVTGPYMTGLGQYRGVGPGSIVFSEIFDGTSPANNYTDADVVAMLKGRFANNASMPKPAAGHNRFYAVIVPQGVSNSLTQFAGQHQSLTYNGHTAYYAWVDNTGSLTGSNSTTKVFSHELVEACTNPDVDTSNNSILVQGTKPGGGTVKNDEIGDTCNGEFATVDMNGITCSVQSYWSKSDNTCVLPLGSVSFWVDKDTFGKDEVQDLISTTGGRVENAFWLVVEGFSQTTFGSLNVSTPTPTGPFAGIPGVTIAPNGAVDFENAAQPDEQQRIRVAFDITFSASSLASFPTAGSQTYALDAYLATDGAKVPSTDTSTLFELVAGADPYFANIDPAQGNVFYLSQDLRVFTATPALNGTPVPGGPAFLADSTSGAYGYIQALLTWLNATYSNPAGVDPFATALPGQGSALEGDSSVTPFTLDLNHFPPRADRNYQFAVARVRMRGSSGAAGAANGVRTFFRLWSSQTADTDYQTASTYPSVTDANGLPASPQVGAGHTTLPFFASGNLGANSDYGAGGANTRDLVIPAGEDSVWAYFGCFLNIYDASYVIDGRTVQGWLNGTHHCLVAQIAYDGAPIFGGATPEGSDKLAQRNLQVTHSDNPGPASAHRIPQTFDLRPSPLGAIDGVDELMVDWGGIPPGSTASIFWPQVDSDQVLALAAERHPTHGLSADGPHAIRCAVTGGVSYIPIPAAAGENFAGLLTVDLPTTVTVGDEFDVVVRRLGHKANRILEFREGGEPREPAGERPATRGGDTWRYVVGTFSVKIPVATAETMLLPEENTLAILRWRLGQLAPDDRWHPVLERYVEYLAGRVAGLGGDPDTILPSQTGVPVRGKEPCGDMLEHTGRVEEVLFDCHGRIEGFLLLGCCDERHRYATRDPGLGKLILRACRERLDLVVLSPLHRQNEVVRIIVRG</sequence>
<organism evidence="1 2">
    <name type="scientific">Sinomonas cyclohexanicum</name>
    <name type="common">Corynebacterium cyclohexanicum</name>
    <dbReference type="NCBI Taxonomy" id="322009"/>
    <lineage>
        <taxon>Bacteria</taxon>
        <taxon>Bacillati</taxon>
        <taxon>Actinomycetota</taxon>
        <taxon>Actinomycetes</taxon>
        <taxon>Micrococcales</taxon>
        <taxon>Micrococcaceae</taxon>
        <taxon>Sinomonas</taxon>
    </lineage>
</organism>
<dbReference type="EMBL" id="AP024525">
    <property type="protein sequence ID" value="BCT74620.1"/>
    <property type="molecule type" value="Genomic_DNA"/>
</dbReference>
<dbReference type="Proteomes" id="UP001319861">
    <property type="component" value="Chromosome"/>
</dbReference>
<evidence type="ECO:0000313" key="1">
    <source>
        <dbReference type="EMBL" id="BCT74620.1"/>
    </source>
</evidence>
<evidence type="ECO:0008006" key="3">
    <source>
        <dbReference type="Google" id="ProtNLM"/>
    </source>
</evidence>
<gene>
    <name evidence="1" type="ORF">SCMU_04620</name>
</gene>
<protein>
    <recommendedName>
        <fullName evidence="3">Tip attachment protein J domain-containing protein</fullName>
    </recommendedName>
</protein>
<name>A0ABN6FE03_SINCY</name>
<keyword evidence="2" id="KW-1185">Reference proteome</keyword>
<evidence type="ECO:0000313" key="2">
    <source>
        <dbReference type="Proteomes" id="UP001319861"/>
    </source>
</evidence>
<dbReference type="RefSeq" id="WP_229231356.1">
    <property type="nucleotide sequence ID" value="NZ_AP024525.1"/>
</dbReference>